<feature type="domain" description="SLH" evidence="1">
    <location>
        <begin position="141"/>
        <end position="210"/>
    </location>
</feature>
<dbReference type="PROSITE" id="PS51272">
    <property type="entry name" value="SLH"/>
    <property type="match status" value="2"/>
</dbReference>
<dbReference type="InterPro" id="IPR001119">
    <property type="entry name" value="SLH_dom"/>
</dbReference>
<dbReference type="EMBL" id="JBHTJZ010000012">
    <property type="protein sequence ID" value="MFD0959998.1"/>
    <property type="molecule type" value="Genomic_DNA"/>
</dbReference>
<comment type="caution">
    <text evidence="2">The sequence shown here is derived from an EMBL/GenBank/DDBJ whole genome shotgun (WGS) entry which is preliminary data.</text>
</comment>
<accession>A0ABW3HR30</accession>
<evidence type="ECO:0000259" key="1">
    <source>
        <dbReference type="PROSITE" id="PS51272"/>
    </source>
</evidence>
<dbReference type="InterPro" id="IPR051465">
    <property type="entry name" value="Cell_Envelope_Struct_Comp"/>
</dbReference>
<sequence length="653" mass="74079">MRLINKKFTLFLLMIILIASMIPVDDSYAAKQRFTDVPSNHWANAAIEQLANAHIINGYNDGSFKPNDYITQEEFLAIAVTILYGKPAIIPSDERLVLEGWSYWVYDVLHEKGIYTLDDYWVRDGHKRKVQITRADAARIIYILLNGNFENLPTKSAVQFLYQKHLTSGSYTDRGDYFTNYGPAERLTRAQTAAFLVRIKDYKEGKISKPSAEISLKDSLSSRIKAVAQKAGFSVTASSNPEDYQTTVEGKGIQLDFRFDEYPYADIGEHWHMTIAQLDRTKINIVASMLVELGLPMTEKEARAAVNQVLELKYGATGETYKEGKTAIYTSHYFGYHIQWGEERNTAPAKVTSGDAYALFVDGELKRAPKFNIFLEQAFAVKDTIYVPLSDIVNGMGGFYYWSDDWTTIHVAIGNGEEWEFRPDGNRGDIYIGTLLEGEQRTTIRALVKDTELFVPLDFISTYYTVSRQRDNNTVMIFVGTVPDNPTANYFGDKGQYPTTFNFDPLNPLTKYPGGWKAPQLKSSWSSKPEDNYKAFARDLGFTNNGRSYGVPGFMRAITLIDSSDKKTEVTIKLYGWGTPPGQPNEEISESFKIPVISAQLFHFYFGDQWETIWNYFNRNDIPEQFTLNGRSVDVSYFELEGSISVKIGRKAS</sequence>
<organism evidence="2 3">
    <name type="scientific">Paenibacillus chungangensis</name>
    <dbReference type="NCBI Taxonomy" id="696535"/>
    <lineage>
        <taxon>Bacteria</taxon>
        <taxon>Bacillati</taxon>
        <taxon>Bacillota</taxon>
        <taxon>Bacilli</taxon>
        <taxon>Bacillales</taxon>
        <taxon>Paenibacillaceae</taxon>
        <taxon>Paenibacillus</taxon>
    </lineage>
</organism>
<dbReference type="Proteomes" id="UP001596989">
    <property type="component" value="Unassembled WGS sequence"/>
</dbReference>
<reference evidence="3" key="1">
    <citation type="journal article" date="2019" name="Int. J. Syst. Evol. Microbiol.">
        <title>The Global Catalogue of Microorganisms (GCM) 10K type strain sequencing project: providing services to taxonomists for standard genome sequencing and annotation.</title>
        <authorList>
            <consortium name="The Broad Institute Genomics Platform"/>
            <consortium name="The Broad Institute Genome Sequencing Center for Infectious Disease"/>
            <person name="Wu L."/>
            <person name="Ma J."/>
        </authorList>
    </citation>
    <scope>NUCLEOTIDE SEQUENCE [LARGE SCALE GENOMIC DNA]</scope>
    <source>
        <strain evidence="3">CCUG 59129</strain>
    </source>
</reference>
<gene>
    <name evidence="2" type="ORF">ACFQ2I_11390</name>
</gene>
<feature type="domain" description="SLH" evidence="1">
    <location>
        <begin position="30"/>
        <end position="93"/>
    </location>
</feature>
<protein>
    <submittedName>
        <fullName evidence="2">S-layer homology domain-containing protein</fullName>
    </submittedName>
</protein>
<evidence type="ECO:0000313" key="2">
    <source>
        <dbReference type="EMBL" id="MFD0959998.1"/>
    </source>
</evidence>
<proteinExistence type="predicted"/>
<keyword evidence="3" id="KW-1185">Reference proteome</keyword>
<dbReference type="PANTHER" id="PTHR43308">
    <property type="entry name" value="OUTER MEMBRANE PROTEIN ALPHA-RELATED"/>
    <property type="match status" value="1"/>
</dbReference>
<evidence type="ECO:0000313" key="3">
    <source>
        <dbReference type="Proteomes" id="UP001596989"/>
    </source>
</evidence>
<dbReference type="PANTHER" id="PTHR43308:SF1">
    <property type="entry name" value="OUTER MEMBRANE PROTEIN ALPHA"/>
    <property type="match status" value="1"/>
</dbReference>
<dbReference type="Pfam" id="PF00395">
    <property type="entry name" value="SLH"/>
    <property type="match status" value="1"/>
</dbReference>
<name>A0ABW3HR30_9BACL</name>
<dbReference type="RefSeq" id="WP_377564315.1">
    <property type="nucleotide sequence ID" value="NZ_JBHTJZ010000012.1"/>
</dbReference>